<name>A0ABP3DSU1_9PSEU</name>
<dbReference type="RefSeq" id="WP_343935859.1">
    <property type="nucleotide sequence ID" value="NZ_BAAABU010000010.1"/>
</dbReference>
<accession>A0ABP3DSU1</accession>
<dbReference type="InterPro" id="IPR059026">
    <property type="entry name" value="LpqB_N"/>
</dbReference>
<dbReference type="SUPFAM" id="SSF69322">
    <property type="entry name" value="Tricorn protease domain 2"/>
    <property type="match status" value="1"/>
</dbReference>
<keyword evidence="5" id="KW-1185">Reference proteome</keyword>
<feature type="chain" id="PRO_5046694068" evidence="2">
    <location>
        <begin position="42"/>
        <end position="604"/>
    </location>
</feature>
<protein>
    <submittedName>
        <fullName evidence="4">LpqB family beta-propeller domain-containing protein</fullName>
    </submittedName>
</protein>
<sequence>MTPSGPTPPRPTRSRAAGRGRVPGRRLFALVAALLALSGCAAIPTQTSPVPINPSAGGATEAAAPKPAKGIDPLTLVREFVNASANPDGDYAAARAYLTEDAKKVWDIKVAPTIIESTFNTVPTGADLPSDPKRRTVLLQGKNIGSLEVDNSFVQRVGDLTATIGLETDKDGEWRISDPPDGIYVPQSGFNSNYRRVTLYFYNPDFTVLVPDPRYVVVTPSTSIPRRVTELLLKGPAVGMRGALATAIPNGASQRTNTQEADDGALQVDLTRVGDLTVQARKQIVAQVVKSLVGVSSSRIRVLVEGARISADQAEWRLADIQPQTGEALVTPDADLSGLVVSGGQVRKLVGGEPVKGPSGTGEYQVVSAAQSLDGTQLAVVSRVDEKNVRLRVGNLEEPLGLVDLPATSLTRPTWLLGSREDDPSTEVWTVADGSNVVRVLKTDAGWRANAVNASELSSTFGPITELRLSRDGTRVAAVAGGRLVVAAVVRGQDSSVSLRLARNLQPTVLGTAVLTVDWLAQDVLVAGTSLASLPIAKVNVDGLKVERYNASNLTVPVRSVTAAPGRNVVAVDESGLWSAGDVGDVWRASAVKVESSARAFYPG</sequence>
<proteinExistence type="predicted"/>
<dbReference type="Pfam" id="PF10647">
    <property type="entry name" value="Gmad1"/>
    <property type="match status" value="1"/>
</dbReference>
<dbReference type="InterPro" id="IPR018910">
    <property type="entry name" value="LpqB_C"/>
</dbReference>
<feature type="compositionally biased region" description="Pro residues" evidence="1">
    <location>
        <begin position="1"/>
        <end position="11"/>
    </location>
</feature>
<reference evidence="5" key="1">
    <citation type="journal article" date="2019" name="Int. J. Syst. Evol. Microbiol.">
        <title>The Global Catalogue of Microorganisms (GCM) 10K type strain sequencing project: providing services to taxonomists for standard genome sequencing and annotation.</title>
        <authorList>
            <consortium name="The Broad Institute Genomics Platform"/>
            <consortium name="The Broad Institute Genome Sequencing Center for Infectious Disease"/>
            <person name="Wu L."/>
            <person name="Ma J."/>
        </authorList>
    </citation>
    <scope>NUCLEOTIDE SEQUENCE [LARGE SCALE GENOMIC DNA]</scope>
    <source>
        <strain evidence="5">JCM 3380</strain>
    </source>
</reference>
<organism evidence="4 5">
    <name type="scientific">Saccharothrix mutabilis subsp. mutabilis</name>
    <dbReference type="NCBI Taxonomy" id="66855"/>
    <lineage>
        <taxon>Bacteria</taxon>
        <taxon>Bacillati</taxon>
        <taxon>Actinomycetota</taxon>
        <taxon>Actinomycetes</taxon>
        <taxon>Pseudonocardiales</taxon>
        <taxon>Pseudonocardiaceae</taxon>
        <taxon>Saccharothrix</taxon>
    </lineage>
</organism>
<dbReference type="Pfam" id="PF10646">
    <property type="entry name" value="Germane"/>
    <property type="match status" value="1"/>
</dbReference>
<feature type="region of interest" description="Disordered" evidence="1">
    <location>
        <begin position="1"/>
        <end position="20"/>
    </location>
</feature>
<gene>
    <name evidence="4" type="ORF">GCM10010492_45340</name>
</gene>
<evidence type="ECO:0000259" key="3">
    <source>
        <dbReference type="SMART" id="SM00909"/>
    </source>
</evidence>
<evidence type="ECO:0000313" key="5">
    <source>
        <dbReference type="Proteomes" id="UP001500416"/>
    </source>
</evidence>
<keyword evidence="2" id="KW-0732">Signal</keyword>
<dbReference type="Proteomes" id="UP001500416">
    <property type="component" value="Unassembled WGS sequence"/>
</dbReference>
<evidence type="ECO:0000256" key="1">
    <source>
        <dbReference type="SAM" id="MobiDB-lite"/>
    </source>
</evidence>
<dbReference type="EMBL" id="BAAABU010000010">
    <property type="protein sequence ID" value="GAA0241137.1"/>
    <property type="molecule type" value="Genomic_DNA"/>
</dbReference>
<dbReference type="InterPro" id="IPR019606">
    <property type="entry name" value="GerMN"/>
</dbReference>
<dbReference type="SMART" id="SM00909">
    <property type="entry name" value="Germane"/>
    <property type="match status" value="1"/>
</dbReference>
<evidence type="ECO:0000313" key="4">
    <source>
        <dbReference type="EMBL" id="GAA0241137.1"/>
    </source>
</evidence>
<feature type="signal peptide" evidence="2">
    <location>
        <begin position="1"/>
        <end position="41"/>
    </location>
</feature>
<dbReference type="Pfam" id="PF25976">
    <property type="entry name" value="LpqB_N"/>
    <property type="match status" value="1"/>
</dbReference>
<evidence type="ECO:0000256" key="2">
    <source>
        <dbReference type="SAM" id="SignalP"/>
    </source>
</evidence>
<comment type="caution">
    <text evidence="4">The sequence shown here is derived from an EMBL/GenBank/DDBJ whole genome shotgun (WGS) entry which is preliminary data.</text>
</comment>
<feature type="domain" description="GerMN" evidence="3">
    <location>
        <begin position="225"/>
        <end position="313"/>
    </location>
</feature>